<gene>
    <name evidence="1" type="ORF">I302_08921</name>
</gene>
<accession>A0A1B9FR45</accession>
<sequence length="176" mass="19755">MSSSSTDNPLIGTNTGPDRHSCKNVFEDLASRATTLKDSAHRISDVSLRVDNLNILRAIQADCKKHSAVTEKWRDLIVSCRSKRTALYQNMERAPRNPESIEQLWRYMIDSLSTGHPTEADTAIITGHLNSLAASLTSEVETKFVETFLQFLKDRDVAFVSISKAFQDREEKLANV</sequence>
<organism evidence="1">
    <name type="scientific">Kwoniella bestiolae CBS 10118</name>
    <dbReference type="NCBI Taxonomy" id="1296100"/>
    <lineage>
        <taxon>Eukaryota</taxon>
        <taxon>Fungi</taxon>
        <taxon>Dikarya</taxon>
        <taxon>Basidiomycota</taxon>
        <taxon>Agaricomycotina</taxon>
        <taxon>Tremellomycetes</taxon>
        <taxon>Tremellales</taxon>
        <taxon>Cryptococcaceae</taxon>
        <taxon>Kwoniella</taxon>
    </lineage>
</organism>
<evidence type="ECO:0000313" key="1">
    <source>
        <dbReference type="EMBL" id="OCF21249.1"/>
    </source>
</evidence>
<proteinExistence type="predicted"/>
<reference evidence="1" key="2">
    <citation type="submission" date="2016-07" db="EMBL/GenBank/DDBJ databases">
        <title>Evolution of pathogenesis and genome organization in the Tremellales.</title>
        <authorList>
            <person name="Cuomo C."/>
            <person name="Litvintseva A."/>
            <person name="Heitman J."/>
            <person name="Chen Y."/>
            <person name="Sun S."/>
            <person name="Springer D."/>
            <person name="Dromer F."/>
            <person name="Young S."/>
            <person name="Zeng Q."/>
            <person name="Chapman S."/>
            <person name="Gujja S."/>
            <person name="Saif S."/>
            <person name="Birren B."/>
        </authorList>
    </citation>
    <scope>NUCLEOTIDE SEQUENCE</scope>
    <source>
        <strain evidence="1">CBS 10118</strain>
    </source>
</reference>
<protein>
    <submittedName>
        <fullName evidence="1">Uncharacterized protein</fullName>
    </submittedName>
</protein>
<dbReference type="EMBL" id="KV700382">
    <property type="protein sequence ID" value="OCF21249.1"/>
    <property type="molecule type" value="Genomic_DNA"/>
</dbReference>
<reference evidence="1" key="1">
    <citation type="submission" date="2013-07" db="EMBL/GenBank/DDBJ databases">
        <title>The Genome Sequence of Cryptococcus bestiolae CBS10118.</title>
        <authorList>
            <consortium name="The Broad Institute Genome Sequencing Platform"/>
            <person name="Cuomo C."/>
            <person name="Litvintseva A."/>
            <person name="Chen Y."/>
            <person name="Heitman J."/>
            <person name="Sun S."/>
            <person name="Springer D."/>
            <person name="Dromer F."/>
            <person name="Young S.K."/>
            <person name="Zeng Q."/>
            <person name="Gargeya S."/>
            <person name="Fitzgerald M."/>
            <person name="Abouelleil A."/>
            <person name="Alvarado L."/>
            <person name="Berlin A.M."/>
            <person name="Chapman S.B."/>
            <person name="Dewar J."/>
            <person name="Goldberg J."/>
            <person name="Griggs A."/>
            <person name="Gujja S."/>
            <person name="Hansen M."/>
            <person name="Howarth C."/>
            <person name="Imamovic A."/>
            <person name="Larimer J."/>
            <person name="McCowan C."/>
            <person name="Murphy C."/>
            <person name="Pearson M."/>
            <person name="Priest M."/>
            <person name="Roberts A."/>
            <person name="Saif S."/>
            <person name="Shea T."/>
            <person name="Sykes S."/>
            <person name="Wortman J."/>
            <person name="Nusbaum C."/>
            <person name="Birren B."/>
        </authorList>
    </citation>
    <scope>NUCLEOTIDE SEQUENCE [LARGE SCALE GENOMIC DNA]</scope>
    <source>
        <strain evidence="1">CBS 10118</strain>
    </source>
</reference>
<dbReference type="VEuPathDB" id="FungiDB:I302_08921"/>
<dbReference type="AlphaFoldDB" id="A0A1B9FR45"/>
<name>A0A1B9FR45_9TREE</name>